<evidence type="ECO:0000313" key="4">
    <source>
        <dbReference type="EMBL" id="OBA19728.1"/>
    </source>
</evidence>
<dbReference type="EMBL" id="LXTC01000005">
    <property type="protein sequence ID" value="OBA19728.1"/>
    <property type="molecule type" value="Genomic_DNA"/>
</dbReference>
<feature type="domain" description="Manganese/iron superoxide dismutase C-terminal" evidence="3">
    <location>
        <begin position="282"/>
        <end position="334"/>
    </location>
</feature>
<dbReference type="InterPro" id="IPR036314">
    <property type="entry name" value="SOD_C_sf"/>
</dbReference>
<dbReference type="GeneID" id="30030844"/>
<keyword evidence="5" id="KW-1185">Reference proteome</keyword>
<protein>
    <recommendedName>
        <fullName evidence="3">Manganese/iron superoxide dismutase C-terminal domain-containing protein</fullName>
    </recommendedName>
</protein>
<dbReference type="GO" id="GO:0004784">
    <property type="term" value="F:superoxide dismutase activity"/>
    <property type="evidence" value="ECO:0007669"/>
    <property type="project" value="InterPro"/>
</dbReference>
<dbReference type="PANTHER" id="PTHR43595">
    <property type="entry name" value="37S RIBOSOMAL PROTEIN S26, MITOCHONDRIAL"/>
    <property type="match status" value="1"/>
</dbReference>
<comment type="function">
    <text evidence="1">Component of the mitochondrial ribosome (mitoribosome), a dedicated translation machinery responsible for the synthesis of mitochondrial genome-encoded proteins, including at least some of the essential transmembrane subunits of the mitochondrial respiratory chain. The mitoribosomes are attached to the mitochondrial inner membrane and translation products are cotranslationally integrated into the membrane.</text>
</comment>
<dbReference type="Proteomes" id="UP000092555">
    <property type="component" value="Unassembled WGS sequence"/>
</dbReference>
<dbReference type="RefSeq" id="XP_018710253.1">
    <property type="nucleotide sequence ID" value="XM_018857868.1"/>
</dbReference>
<comment type="caution">
    <text evidence="4">The sequence shown here is derived from an EMBL/GenBank/DDBJ whole genome shotgun (WGS) entry which is preliminary data.</text>
</comment>
<dbReference type="OrthoDB" id="275227at2759"/>
<feature type="compositionally biased region" description="Basic and acidic residues" evidence="2">
    <location>
        <begin position="236"/>
        <end position="248"/>
    </location>
</feature>
<proteinExistence type="predicted"/>
<accession>A0A1A0H752</accession>
<dbReference type="GO" id="GO:0005737">
    <property type="term" value="C:cytoplasm"/>
    <property type="evidence" value="ECO:0007669"/>
    <property type="project" value="TreeGrafter"/>
</dbReference>
<dbReference type="Gene3D" id="3.55.40.20">
    <property type="entry name" value="Iron/manganese superoxide dismutase, C-terminal domain"/>
    <property type="match status" value="1"/>
</dbReference>
<organism evidence="4 5">
    <name type="scientific">Metschnikowia bicuspidata var. bicuspidata NRRL YB-4993</name>
    <dbReference type="NCBI Taxonomy" id="869754"/>
    <lineage>
        <taxon>Eukaryota</taxon>
        <taxon>Fungi</taxon>
        <taxon>Dikarya</taxon>
        <taxon>Ascomycota</taxon>
        <taxon>Saccharomycotina</taxon>
        <taxon>Pichiomycetes</taxon>
        <taxon>Metschnikowiaceae</taxon>
        <taxon>Metschnikowia</taxon>
    </lineage>
</organism>
<name>A0A1A0H752_9ASCO</name>
<evidence type="ECO:0000259" key="3">
    <source>
        <dbReference type="Pfam" id="PF02777"/>
    </source>
</evidence>
<dbReference type="STRING" id="869754.A0A1A0H752"/>
<reference evidence="4 5" key="1">
    <citation type="submission" date="2016-05" db="EMBL/GenBank/DDBJ databases">
        <title>Comparative genomics of biotechnologically important yeasts.</title>
        <authorList>
            <consortium name="DOE Joint Genome Institute"/>
            <person name="Riley R."/>
            <person name="Haridas S."/>
            <person name="Wolfe K.H."/>
            <person name="Lopes M.R."/>
            <person name="Hittinger C.T."/>
            <person name="Goker M."/>
            <person name="Salamov A."/>
            <person name="Wisecaver J."/>
            <person name="Long T.M."/>
            <person name="Aerts A.L."/>
            <person name="Barry K."/>
            <person name="Choi C."/>
            <person name="Clum A."/>
            <person name="Coughlan A.Y."/>
            <person name="Deshpande S."/>
            <person name="Douglass A.P."/>
            <person name="Hanson S.J."/>
            <person name="Klenk H.-P."/>
            <person name="LaButti K."/>
            <person name="Lapidus A."/>
            <person name="Lindquist E."/>
            <person name="Lipzen A."/>
            <person name="Meier-kolthoff J.P."/>
            <person name="Ohm R.A."/>
            <person name="Otillar R.P."/>
            <person name="Pangilinan J."/>
            <person name="Peng Y."/>
            <person name="Rokas A."/>
            <person name="Rosa C.A."/>
            <person name="Scheuner C."/>
            <person name="Sibirny A.A."/>
            <person name="Slot J.C."/>
            <person name="Stielow J.B."/>
            <person name="Sun H."/>
            <person name="Kurtzman C.P."/>
            <person name="Blackwell M."/>
            <person name="Grigoriev I.V."/>
            <person name="Jeffries T.W."/>
        </authorList>
    </citation>
    <scope>NUCLEOTIDE SEQUENCE [LARGE SCALE GENOMIC DNA]</scope>
    <source>
        <strain evidence="4 5">NRRL YB-4993</strain>
    </source>
</reference>
<dbReference type="InterPro" id="IPR019832">
    <property type="entry name" value="Mn/Fe_SOD_C"/>
</dbReference>
<dbReference type="GO" id="GO:0046872">
    <property type="term" value="F:metal ion binding"/>
    <property type="evidence" value="ECO:0007669"/>
    <property type="project" value="InterPro"/>
</dbReference>
<evidence type="ECO:0000313" key="5">
    <source>
        <dbReference type="Proteomes" id="UP000092555"/>
    </source>
</evidence>
<feature type="region of interest" description="Disordered" evidence="2">
    <location>
        <begin position="236"/>
        <end position="267"/>
    </location>
</feature>
<dbReference type="SUPFAM" id="SSF54719">
    <property type="entry name" value="Fe,Mn superoxide dismutase (SOD), C-terminal domain"/>
    <property type="match status" value="1"/>
</dbReference>
<evidence type="ECO:0000256" key="1">
    <source>
        <dbReference type="ARBA" id="ARBA00037226"/>
    </source>
</evidence>
<dbReference type="PANTHER" id="PTHR43595:SF1">
    <property type="entry name" value="SMALL RIBOSOMAL SUBUNIT PROTEIN MS43"/>
    <property type="match status" value="1"/>
</dbReference>
<gene>
    <name evidence="4" type="ORF">METBIDRAFT_45045</name>
</gene>
<sequence length="347" mass="37855">MARLAAPLRSTHKAFARLLTYKLAETPVFQHIKTSQSAFHGLYSYKAFEDLWFRQGEALTARLNAQIHDLGVDNTPADLSELIASTFNTPELAPITACAARLHNLQFCLESLRPHEAALPGGKPGAEALLRTPSIATRPDNEPAHAALREWIDDSFGSVAELRSLLLNSALAIKGDGVTWLVAQASYSASSLRGGSQADLSFSTLAVVNTYNAGVVDDAVRLGQLSKLRQQRLAREEAAARRQRERSEIAGAPRLPAEPSLDAVPAPEDPAASTVLGSVEEAEEATLYLDRKLVPLLAVDASMRAYLHDYGVFGKLQYLDSVWRCINWDVVAERAPARFKPSVVFDR</sequence>
<evidence type="ECO:0000256" key="2">
    <source>
        <dbReference type="SAM" id="MobiDB-lite"/>
    </source>
</evidence>
<dbReference type="Pfam" id="PF02777">
    <property type="entry name" value="Sod_Fe_C"/>
    <property type="match status" value="1"/>
</dbReference>
<dbReference type="AlphaFoldDB" id="A0A1A0H752"/>